<keyword evidence="4" id="KW-0560">Oxidoreductase</keyword>
<evidence type="ECO:0000256" key="2">
    <source>
        <dbReference type="ARBA" id="ARBA00022630"/>
    </source>
</evidence>
<accession>A0AAW2KRZ9</accession>
<dbReference type="PANTHER" id="PTHR47470:SF1">
    <property type="entry name" value="FAD-DEPENDENT OXIDOREDUCTASE 2 FAD BINDING DOMAIN-CONTAINING PROTEIN"/>
    <property type="match status" value="1"/>
</dbReference>
<evidence type="ECO:0000256" key="1">
    <source>
        <dbReference type="ARBA" id="ARBA00001974"/>
    </source>
</evidence>
<gene>
    <name evidence="5" type="ORF">Sradi_5892200</name>
</gene>
<proteinExistence type="predicted"/>
<reference evidence="5" key="1">
    <citation type="submission" date="2020-06" db="EMBL/GenBank/DDBJ databases">
        <authorList>
            <person name="Li T."/>
            <person name="Hu X."/>
            <person name="Zhang T."/>
            <person name="Song X."/>
            <person name="Zhang H."/>
            <person name="Dai N."/>
            <person name="Sheng W."/>
            <person name="Hou X."/>
            <person name="Wei L."/>
        </authorList>
    </citation>
    <scope>NUCLEOTIDE SEQUENCE</scope>
    <source>
        <strain evidence="5">G02</strain>
        <tissue evidence="5">Leaf</tissue>
    </source>
</reference>
<evidence type="ECO:0000256" key="3">
    <source>
        <dbReference type="ARBA" id="ARBA00022827"/>
    </source>
</evidence>
<evidence type="ECO:0000256" key="4">
    <source>
        <dbReference type="ARBA" id="ARBA00023002"/>
    </source>
</evidence>
<evidence type="ECO:0000313" key="5">
    <source>
        <dbReference type="EMBL" id="KAL0309499.1"/>
    </source>
</evidence>
<protein>
    <submittedName>
        <fullName evidence="5">Uncharacterized protein</fullName>
    </submittedName>
</protein>
<comment type="caution">
    <text evidence="5">The sequence shown here is derived from an EMBL/GenBank/DDBJ whole genome shotgun (WGS) entry which is preliminary data.</text>
</comment>
<dbReference type="AlphaFoldDB" id="A0AAW2KRZ9"/>
<keyword evidence="2" id="KW-0285">Flavoprotein</keyword>
<reference evidence="5" key="2">
    <citation type="journal article" date="2024" name="Plant">
        <title>Genomic evolution and insights into agronomic trait innovations of Sesamum species.</title>
        <authorList>
            <person name="Miao H."/>
            <person name="Wang L."/>
            <person name="Qu L."/>
            <person name="Liu H."/>
            <person name="Sun Y."/>
            <person name="Le M."/>
            <person name="Wang Q."/>
            <person name="Wei S."/>
            <person name="Zheng Y."/>
            <person name="Lin W."/>
            <person name="Duan Y."/>
            <person name="Cao H."/>
            <person name="Xiong S."/>
            <person name="Wang X."/>
            <person name="Wei L."/>
            <person name="Li C."/>
            <person name="Ma Q."/>
            <person name="Ju M."/>
            <person name="Zhao R."/>
            <person name="Li G."/>
            <person name="Mu C."/>
            <person name="Tian Q."/>
            <person name="Mei H."/>
            <person name="Zhang T."/>
            <person name="Gao T."/>
            <person name="Zhang H."/>
        </authorList>
    </citation>
    <scope>NUCLEOTIDE SEQUENCE</scope>
    <source>
        <strain evidence="5">G02</strain>
    </source>
</reference>
<organism evidence="5">
    <name type="scientific">Sesamum radiatum</name>
    <name type="common">Black benniseed</name>
    <dbReference type="NCBI Taxonomy" id="300843"/>
    <lineage>
        <taxon>Eukaryota</taxon>
        <taxon>Viridiplantae</taxon>
        <taxon>Streptophyta</taxon>
        <taxon>Embryophyta</taxon>
        <taxon>Tracheophyta</taxon>
        <taxon>Spermatophyta</taxon>
        <taxon>Magnoliopsida</taxon>
        <taxon>eudicotyledons</taxon>
        <taxon>Gunneridae</taxon>
        <taxon>Pentapetalae</taxon>
        <taxon>asterids</taxon>
        <taxon>lamiids</taxon>
        <taxon>Lamiales</taxon>
        <taxon>Pedaliaceae</taxon>
        <taxon>Sesamum</taxon>
    </lineage>
</organism>
<keyword evidence="3" id="KW-0274">FAD</keyword>
<name>A0AAW2KRZ9_SESRA</name>
<comment type="cofactor">
    <cofactor evidence="1">
        <name>FAD</name>
        <dbReference type="ChEBI" id="CHEBI:57692"/>
    </cofactor>
</comment>
<dbReference type="InterPro" id="IPR052542">
    <property type="entry name" value="Cholesterol_Oxidase"/>
</dbReference>
<sequence>MSMATMGKNKILPLPQTSTTSFRYQLLKSVASLMPRYGRCTCGECKVFSGIFGNAFWPENVSHKMHLKMNKENLPRLPMAAIPHLRRICNAGFIMDSKVSNSI</sequence>
<dbReference type="EMBL" id="JACGWJ010000027">
    <property type="protein sequence ID" value="KAL0309499.1"/>
    <property type="molecule type" value="Genomic_DNA"/>
</dbReference>
<dbReference type="GO" id="GO:0016491">
    <property type="term" value="F:oxidoreductase activity"/>
    <property type="evidence" value="ECO:0007669"/>
    <property type="project" value="UniProtKB-KW"/>
</dbReference>
<dbReference type="PANTHER" id="PTHR47470">
    <property type="entry name" value="CHOLESTEROL OXIDASE"/>
    <property type="match status" value="1"/>
</dbReference>